<reference evidence="1" key="1">
    <citation type="journal article" date="2020" name="Stud. Mycol.">
        <title>101 Dothideomycetes genomes: a test case for predicting lifestyles and emergence of pathogens.</title>
        <authorList>
            <person name="Haridas S."/>
            <person name="Albert R."/>
            <person name="Binder M."/>
            <person name="Bloem J."/>
            <person name="Labutti K."/>
            <person name="Salamov A."/>
            <person name="Andreopoulos B."/>
            <person name="Baker S."/>
            <person name="Barry K."/>
            <person name="Bills G."/>
            <person name="Bluhm B."/>
            <person name="Cannon C."/>
            <person name="Castanera R."/>
            <person name="Culley D."/>
            <person name="Daum C."/>
            <person name="Ezra D."/>
            <person name="Gonzalez J."/>
            <person name="Henrissat B."/>
            <person name="Kuo A."/>
            <person name="Liang C."/>
            <person name="Lipzen A."/>
            <person name="Lutzoni F."/>
            <person name="Magnuson J."/>
            <person name="Mondo S."/>
            <person name="Nolan M."/>
            <person name="Ohm R."/>
            <person name="Pangilinan J."/>
            <person name="Park H.-J."/>
            <person name="Ramirez L."/>
            <person name="Alfaro M."/>
            <person name="Sun H."/>
            <person name="Tritt A."/>
            <person name="Yoshinaga Y."/>
            <person name="Zwiers L.-H."/>
            <person name="Turgeon B."/>
            <person name="Goodwin S."/>
            <person name="Spatafora J."/>
            <person name="Crous P."/>
            <person name="Grigoriev I."/>
        </authorList>
    </citation>
    <scope>NUCLEOTIDE SEQUENCE</scope>
    <source>
        <strain evidence="1">CBS 525.71</strain>
    </source>
</reference>
<organism evidence="1 2">
    <name type="scientific">Macroventuria anomochaeta</name>
    <dbReference type="NCBI Taxonomy" id="301207"/>
    <lineage>
        <taxon>Eukaryota</taxon>
        <taxon>Fungi</taxon>
        <taxon>Dikarya</taxon>
        <taxon>Ascomycota</taxon>
        <taxon>Pezizomycotina</taxon>
        <taxon>Dothideomycetes</taxon>
        <taxon>Pleosporomycetidae</taxon>
        <taxon>Pleosporales</taxon>
        <taxon>Pleosporineae</taxon>
        <taxon>Didymellaceae</taxon>
        <taxon>Macroventuria</taxon>
    </lineage>
</organism>
<sequence>MPIVEVGMMGVRPNKTPMDPSTADGKILSDAWKAVIQAPGGPQRVFWGLEEEDRGRIWGWFDWESVEEHEAFAKSVGGEATKRFVEVFTPGFTKHAHVDTSVLKAPVTEVMLASFPPDITQDAKDAVAGQFQTFKEKALDQCKDVRTVSSGWGLEIDFPVRNSPNGEKGTLFFALIGWGSVDEHMAFRETEAFKENVGLITGMEGYVKLDMFHLSCEVMERED</sequence>
<protein>
    <submittedName>
        <fullName evidence="1">Uncharacterized protein</fullName>
    </submittedName>
</protein>
<dbReference type="Proteomes" id="UP000799754">
    <property type="component" value="Unassembled WGS sequence"/>
</dbReference>
<accession>A0ACB6RNF8</accession>
<gene>
    <name evidence="1" type="ORF">BU25DRAFT_425074</name>
</gene>
<evidence type="ECO:0000313" key="1">
    <source>
        <dbReference type="EMBL" id="KAF2623314.1"/>
    </source>
</evidence>
<dbReference type="EMBL" id="MU006738">
    <property type="protein sequence ID" value="KAF2623314.1"/>
    <property type="molecule type" value="Genomic_DNA"/>
</dbReference>
<proteinExistence type="predicted"/>
<name>A0ACB6RNF8_9PLEO</name>
<comment type="caution">
    <text evidence="1">The sequence shown here is derived from an EMBL/GenBank/DDBJ whole genome shotgun (WGS) entry which is preliminary data.</text>
</comment>
<evidence type="ECO:0000313" key="2">
    <source>
        <dbReference type="Proteomes" id="UP000799754"/>
    </source>
</evidence>
<keyword evidence="2" id="KW-1185">Reference proteome</keyword>